<evidence type="ECO:0000256" key="1">
    <source>
        <dbReference type="ARBA" id="ARBA00022801"/>
    </source>
</evidence>
<evidence type="ECO:0000256" key="3">
    <source>
        <dbReference type="SAM" id="Phobius"/>
    </source>
</evidence>
<dbReference type="Pfam" id="PF03403">
    <property type="entry name" value="PAF-AH_p_II"/>
    <property type="match status" value="1"/>
</dbReference>
<keyword evidence="1 4" id="KW-0378">Hydrolase</keyword>
<dbReference type="Gene3D" id="3.40.50.1820">
    <property type="entry name" value="alpha/beta hydrolase"/>
    <property type="match status" value="1"/>
</dbReference>
<dbReference type="EMBL" id="SMAF01000023">
    <property type="protein sequence ID" value="TCS94354.1"/>
    <property type="molecule type" value="Genomic_DNA"/>
</dbReference>
<comment type="caution">
    <text evidence="4">The sequence shown here is derived from an EMBL/GenBank/DDBJ whole genome shotgun (WGS) entry which is preliminary data.</text>
</comment>
<reference evidence="4 5" key="1">
    <citation type="submission" date="2019-03" db="EMBL/GenBank/DDBJ databases">
        <title>Genomic Encyclopedia of Type Strains, Phase IV (KMG-IV): sequencing the most valuable type-strain genomes for metagenomic binning, comparative biology and taxonomic classification.</title>
        <authorList>
            <person name="Goeker M."/>
        </authorList>
    </citation>
    <scope>NUCLEOTIDE SEQUENCE [LARGE SCALE GENOMIC DNA]</scope>
    <source>
        <strain evidence="4 5">DSM 21944</strain>
    </source>
</reference>
<keyword evidence="3" id="KW-0472">Membrane</keyword>
<dbReference type="GO" id="GO:0052689">
    <property type="term" value="F:carboxylic ester hydrolase activity"/>
    <property type="evidence" value="ECO:0007669"/>
    <property type="project" value="UniProtKB-ARBA"/>
</dbReference>
<dbReference type="RefSeq" id="WP_123520621.1">
    <property type="nucleotide sequence ID" value="NZ_JBHLWF010000021.1"/>
</dbReference>
<dbReference type="SUPFAM" id="SSF53474">
    <property type="entry name" value="alpha/beta-Hydrolases"/>
    <property type="match status" value="1"/>
</dbReference>
<dbReference type="OrthoDB" id="192696at2"/>
<keyword evidence="3" id="KW-1133">Transmembrane helix</keyword>
<sequence>MSPRSTRHPSSPVRIPAVPHGRRQRRSRAWLLVVLGWFMLATLGVAERREHPVGRAHAAYSDDSRQDWNDPTRPRPLSATVWYPAARDSREQPWQAGVFEFGMIAPDAPMPAGVGRLPLVLVSHGTGGSAPQLSWLAEALAGQGFLVAGVNHHGNTAAEARTLVAGFTLWWERARDVSVLLDRLLADPRFADLIDPDRIGVAGFSIGGFTAMLLAGARVDLDAFHAHCREHSGDHTCRPPPESAQTEEDFQRFLAGDRRALASLRTAADSYRDPRVRAAFVMAPALMPALSDESLRGLDLPVQVVTGAADTLVLPGFVQALARRMDRVDIDTLPGVGHYAFLAPCNDAGVEQLARFCVDAPGIDRRQLHHRVAAHAVAFFKRQLCQAHRNDAAAGTASDTHEEVDPCSTP</sequence>
<dbReference type="InterPro" id="IPR050261">
    <property type="entry name" value="FrsA_esterase"/>
</dbReference>
<accession>A0A4R3L805</accession>
<gene>
    <name evidence="4" type="ORF">EDC25_12324</name>
</gene>
<protein>
    <submittedName>
        <fullName evidence="4">Putative dienelactone hydrolase</fullName>
    </submittedName>
</protein>
<dbReference type="InterPro" id="IPR029058">
    <property type="entry name" value="AB_hydrolase_fold"/>
</dbReference>
<feature type="region of interest" description="Disordered" evidence="2">
    <location>
        <begin position="1"/>
        <end position="20"/>
    </location>
</feature>
<dbReference type="AlphaFoldDB" id="A0A4R3L805"/>
<keyword evidence="5" id="KW-1185">Reference proteome</keyword>
<organism evidence="4 5">
    <name type="scientific">Pseudofulvimonas gallinarii</name>
    <dbReference type="NCBI Taxonomy" id="634155"/>
    <lineage>
        <taxon>Bacteria</taxon>
        <taxon>Pseudomonadati</taxon>
        <taxon>Pseudomonadota</taxon>
        <taxon>Gammaproteobacteria</taxon>
        <taxon>Lysobacterales</taxon>
        <taxon>Rhodanobacteraceae</taxon>
        <taxon>Pseudofulvimonas</taxon>
    </lineage>
</organism>
<proteinExistence type="predicted"/>
<feature type="transmembrane region" description="Helical" evidence="3">
    <location>
        <begin position="29"/>
        <end position="46"/>
    </location>
</feature>
<dbReference type="PANTHER" id="PTHR22946:SF9">
    <property type="entry name" value="POLYKETIDE TRANSFERASE AF380"/>
    <property type="match status" value="1"/>
</dbReference>
<name>A0A4R3L805_9GAMM</name>
<evidence type="ECO:0000313" key="5">
    <source>
        <dbReference type="Proteomes" id="UP000294599"/>
    </source>
</evidence>
<dbReference type="Proteomes" id="UP000294599">
    <property type="component" value="Unassembled WGS sequence"/>
</dbReference>
<dbReference type="PANTHER" id="PTHR22946">
    <property type="entry name" value="DIENELACTONE HYDROLASE DOMAIN-CONTAINING PROTEIN-RELATED"/>
    <property type="match status" value="1"/>
</dbReference>
<evidence type="ECO:0000256" key="2">
    <source>
        <dbReference type="SAM" id="MobiDB-lite"/>
    </source>
</evidence>
<keyword evidence="3" id="KW-0812">Transmembrane</keyword>
<evidence type="ECO:0000313" key="4">
    <source>
        <dbReference type="EMBL" id="TCS94354.1"/>
    </source>
</evidence>